<gene>
    <name evidence="7" type="ORF">PCAL00307_LOCUS22598</name>
    <name evidence="8" type="ORF">PECAL_2P16230</name>
</gene>
<evidence type="ECO:0000256" key="4">
    <source>
        <dbReference type="ARBA" id="ARBA00023054"/>
    </source>
</evidence>
<dbReference type="PANTHER" id="PTHR33668">
    <property type="entry name" value="PROTEIN BRICK1"/>
    <property type="match status" value="1"/>
</dbReference>
<sequence length="126" mass="13941">MGKKDEEPPPMDAATRRTVANIQADWDNRELVEIVQLNLLTITKFLNDFDSATRYKLARVNEKLTRLERTLDSCEAAVRATLEGESSSSSPPPRKPPPPSSSPTKKKPPPPPSPPKKKPPPPPPKK</sequence>
<dbReference type="Pfam" id="PF10152">
    <property type="entry name" value="CCDC53"/>
    <property type="match status" value="1"/>
</dbReference>
<dbReference type="EMBL" id="HBIW01026233">
    <property type="protein sequence ID" value="CAE0707147.1"/>
    <property type="molecule type" value="Transcribed_RNA"/>
</dbReference>
<dbReference type="GO" id="GO:0048870">
    <property type="term" value="P:cell motility"/>
    <property type="evidence" value="ECO:0007669"/>
    <property type="project" value="TreeGrafter"/>
</dbReference>
<dbReference type="AlphaFoldDB" id="A0A7S4A8C5"/>
<evidence type="ECO:0000256" key="6">
    <source>
        <dbReference type="SAM" id="MobiDB-lite"/>
    </source>
</evidence>
<dbReference type="GO" id="GO:0005856">
    <property type="term" value="C:cytoskeleton"/>
    <property type="evidence" value="ECO:0007669"/>
    <property type="project" value="UniProtKB-SubCell"/>
</dbReference>
<evidence type="ECO:0000256" key="2">
    <source>
        <dbReference type="ARBA" id="ARBA00005620"/>
    </source>
</evidence>
<reference evidence="8" key="2">
    <citation type="submission" date="2021-11" db="EMBL/GenBank/DDBJ databases">
        <authorList>
            <consortium name="Genoscope - CEA"/>
            <person name="William W."/>
        </authorList>
    </citation>
    <scope>NUCLEOTIDE SEQUENCE</scope>
</reference>
<evidence type="ECO:0000313" key="9">
    <source>
        <dbReference type="Proteomes" id="UP000789595"/>
    </source>
</evidence>
<proteinExistence type="inferred from homology"/>
<dbReference type="OrthoDB" id="1883432at2759"/>
<comment type="subcellular location">
    <subcellularLocation>
        <location evidence="1">Cytoplasm</location>
        <location evidence="1">Cytoskeleton</location>
    </subcellularLocation>
</comment>
<feature type="compositionally biased region" description="Pro residues" evidence="6">
    <location>
        <begin position="90"/>
        <end position="101"/>
    </location>
</feature>
<evidence type="ECO:0000256" key="3">
    <source>
        <dbReference type="ARBA" id="ARBA00022490"/>
    </source>
</evidence>
<evidence type="ECO:0000256" key="1">
    <source>
        <dbReference type="ARBA" id="ARBA00004245"/>
    </source>
</evidence>
<keyword evidence="4" id="KW-0175">Coiled coil</keyword>
<dbReference type="GO" id="GO:0007015">
    <property type="term" value="P:actin filament organization"/>
    <property type="evidence" value="ECO:0007669"/>
    <property type="project" value="InterPro"/>
</dbReference>
<protein>
    <submittedName>
        <fullName evidence="7">Uncharacterized protein</fullName>
    </submittedName>
</protein>
<dbReference type="PANTHER" id="PTHR33668:SF1">
    <property type="entry name" value="PROTEIN BRICK1"/>
    <property type="match status" value="1"/>
</dbReference>
<dbReference type="InterPro" id="IPR033378">
    <property type="entry name" value="BRICK1"/>
</dbReference>
<dbReference type="InterPro" id="IPR019309">
    <property type="entry name" value="WASHC3"/>
</dbReference>
<feature type="compositionally biased region" description="Basic residues" evidence="6">
    <location>
        <begin position="115"/>
        <end position="126"/>
    </location>
</feature>
<name>A0A7S4A8C5_9STRA</name>
<dbReference type="GO" id="GO:0044877">
    <property type="term" value="F:protein-containing complex binding"/>
    <property type="evidence" value="ECO:0007669"/>
    <property type="project" value="InterPro"/>
</dbReference>
<evidence type="ECO:0000256" key="5">
    <source>
        <dbReference type="ARBA" id="ARBA00023212"/>
    </source>
</evidence>
<dbReference type="GO" id="GO:0071203">
    <property type="term" value="C:WASH complex"/>
    <property type="evidence" value="ECO:0007669"/>
    <property type="project" value="InterPro"/>
</dbReference>
<dbReference type="EMBL" id="CAKKNE010000002">
    <property type="protein sequence ID" value="CAH0368555.1"/>
    <property type="molecule type" value="Genomic_DNA"/>
</dbReference>
<evidence type="ECO:0000313" key="8">
    <source>
        <dbReference type="EMBL" id="CAH0368555.1"/>
    </source>
</evidence>
<dbReference type="GO" id="GO:0008064">
    <property type="term" value="P:regulation of actin polymerization or depolymerization"/>
    <property type="evidence" value="ECO:0007669"/>
    <property type="project" value="TreeGrafter"/>
</dbReference>
<dbReference type="GO" id="GO:0031209">
    <property type="term" value="C:SCAR complex"/>
    <property type="evidence" value="ECO:0007669"/>
    <property type="project" value="InterPro"/>
</dbReference>
<evidence type="ECO:0000313" key="7">
    <source>
        <dbReference type="EMBL" id="CAE0707147.1"/>
    </source>
</evidence>
<accession>A0A7S4A8C5</accession>
<comment type="similarity">
    <text evidence="2">Belongs to the BRK1 family.</text>
</comment>
<keyword evidence="9" id="KW-1185">Reference proteome</keyword>
<keyword evidence="5" id="KW-0206">Cytoskeleton</keyword>
<feature type="region of interest" description="Disordered" evidence="6">
    <location>
        <begin position="79"/>
        <end position="126"/>
    </location>
</feature>
<dbReference type="Gene3D" id="1.20.5.110">
    <property type="match status" value="1"/>
</dbReference>
<organism evidence="7">
    <name type="scientific">Pelagomonas calceolata</name>
    <dbReference type="NCBI Taxonomy" id="35677"/>
    <lineage>
        <taxon>Eukaryota</taxon>
        <taxon>Sar</taxon>
        <taxon>Stramenopiles</taxon>
        <taxon>Ochrophyta</taxon>
        <taxon>Pelagophyceae</taxon>
        <taxon>Pelagomonadales</taxon>
        <taxon>Pelagomonadaceae</taxon>
        <taxon>Pelagomonas</taxon>
    </lineage>
</organism>
<keyword evidence="3" id="KW-0963">Cytoplasm</keyword>
<dbReference type="Proteomes" id="UP000789595">
    <property type="component" value="Unassembled WGS sequence"/>
</dbReference>
<reference evidence="7" key="1">
    <citation type="submission" date="2021-01" db="EMBL/GenBank/DDBJ databases">
        <authorList>
            <person name="Corre E."/>
            <person name="Pelletier E."/>
            <person name="Niang G."/>
            <person name="Scheremetjew M."/>
            <person name="Finn R."/>
            <person name="Kale V."/>
            <person name="Holt S."/>
            <person name="Cochrane G."/>
            <person name="Meng A."/>
            <person name="Brown T."/>
            <person name="Cohen L."/>
        </authorList>
    </citation>
    <scope>NUCLEOTIDE SEQUENCE</scope>
    <source>
        <strain evidence="7">CCMP1756</strain>
    </source>
</reference>